<dbReference type="Proteomes" id="UP001549321">
    <property type="component" value="Unassembled WGS sequence"/>
</dbReference>
<dbReference type="Gene3D" id="3.30.160.70">
    <property type="entry name" value="Methylated DNA-protein cysteine methyltransferase domain"/>
    <property type="match status" value="1"/>
</dbReference>
<dbReference type="EMBL" id="JBEPSM010000001">
    <property type="protein sequence ID" value="MET4633387.1"/>
    <property type="molecule type" value="Genomic_DNA"/>
</dbReference>
<dbReference type="InterPro" id="IPR036631">
    <property type="entry name" value="MGMT_N_sf"/>
</dbReference>
<evidence type="ECO:0000256" key="4">
    <source>
        <dbReference type="ARBA" id="ARBA00022763"/>
    </source>
</evidence>
<dbReference type="SUPFAM" id="SSF46767">
    <property type="entry name" value="Methylated DNA-protein cysteine methyltransferase, C-terminal domain"/>
    <property type="match status" value="1"/>
</dbReference>
<proteinExistence type="predicted"/>
<dbReference type="CDD" id="cd06445">
    <property type="entry name" value="ATase"/>
    <property type="match status" value="1"/>
</dbReference>
<dbReference type="InterPro" id="IPR014048">
    <property type="entry name" value="MethylDNA_cys_MeTrfase_DNA-bd"/>
</dbReference>
<comment type="caution">
    <text evidence="8">The sequence shown here is derived from an EMBL/GenBank/DDBJ whole genome shotgun (WGS) entry which is preliminary data.</text>
</comment>
<gene>
    <name evidence="8" type="ORF">ABIE08_001300</name>
</gene>
<dbReference type="Gene3D" id="1.10.10.10">
    <property type="entry name" value="Winged helix-like DNA-binding domain superfamily/Winged helix DNA-binding domain"/>
    <property type="match status" value="1"/>
</dbReference>
<keyword evidence="4" id="KW-0227">DNA damage</keyword>
<evidence type="ECO:0000256" key="3">
    <source>
        <dbReference type="ARBA" id="ARBA00022679"/>
    </source>
</evidence>
<evidence type="ECO:0000259" key="7">
    <source>
        <dbReference type="Pfam" id="PF01035"/>
    </source>
</evidence>
<keyword evidence="2 8" id="KW-0489">Methyltransferase</keyword>
<organism evidence="8 9">
    <name type="scientific">Kaistia defluvii</name>
    <dbReference type="NCBI Taxonomy" id="410841"/>
    <lineage>
        <taxon>Bacteria</taxon>
        <taxon>Pseudomonadati</taxon>
        <taxon>Pseudomonadota</taxon>
        <taxon>Alphaproteobacteria</taxon>
        <taxon>Hyphomicrobiales</taxon>
        <taxon>Kaistiaceae</taxon>
        <taxon>Kaistia</taxon>
    </lineage>
</organism>
<keyword evidence="3 8" id="KW-0808">Transferase</keyword>
<dbReference type="InterPro" id="IPR001497">
    <property type="entry name" value="MethylDNA_cys_MeTrfase_AS"/>
</dbReference>
<sequence length="191" mass="20109">MNADPRPAGFGTTAASGGAIRLSLEVIPTPIGDMLLVADREGFLRAADFADCEDRLARLLDRRLGRGGYALTREAVPAAIAASLRDYFAGALAALDAIAVRSGGTPFQQTVWQALRTIPPGSPLNYGRLAERLGRPQSARAVGHANGANPWCVIIPCHRLVGADGGLTGYSGGTARKRWLLDHEARHTASA</sequence>
<keyword evidence="9" id="KW-1185">Reference proteome</keyword>
<accession>A0ABV2QWJ1</accession>
<evidence type="ECO:0000256" key="6">
    <source>
        <dbReference type="ARBA" id="ARBA00049348"/>
    </source>
</evidence>
<evidence type="ECO:0000256" key="2">
    <source>
        <dbReference type="ARBA" id="ARBA00022603"/>
    </source>
</evidence>
<comment type="catalytic activity">
    <reaction evidence="1">
        <text>a 4-O-methyl-thymidine in DNA + L-cysteinyl-[protein] = a thymidine in DNA + S-methyl-L-cysteinyl-[protein]</text>
        <dbReference type="Rhea" id="RHEA:53428"/>
        <dbReference type="Rhea" id="RHEA-COMP:10131"/>
        <dbReference type="Rhea" id="RHEA-COMP:10132"/>
        <dbReference type="Rhea" id="RHEA-COMP:13555"/>
        <dbReference type="Rhea" id="RHEA-COMP:13556"/>
        <dbReference type="ChEBI" id="CHEBI:29950"/>
        <dbReference type="ChEBI" id="CHEBI:82612"/>
        <dbReference type="ChEBI" id="CHEBI:137386"/>
        <dbReference type="ChEBI" id="CHEBI:137387"/>
        <dbReference type="EC" id="2.1.1.63"/>
    </reaction>
</comment>
<dbReference type="PANTHER" id="PTHR10815:SF5">
    <property type="entry name" value="METHYLATED-DNA--PROTEIN-CYSTEINE METHYLTRANSFERASE"/>
    <property type="match status" value="1"/>
</dbReference>
<dbReference type="GO" id="GO:0032259">
    <property type="term" value="P:methylation"/>
    <property type="evidence" value="ECO:0007669"/>
    <property type="project" value="UniProtKB-KW"/>
</dbReference>
<dbReference type="GO" id="GO:0003908">
    <property type="term" value="F:methylated-DNA-[protein]-cysteine S-methyltransferase activity"/>
    <property type="evidence" value="ECO:0007669"/>
    <property type="project" value="UniProtKB-EC"/>
</dbReference>
<dbReference type="Pfam" id="PF01035">
    <property type="entry name" value="DNA_binding_1"/>
    <property type="match status" value="1"/>
</dbReference>
<reference evidence="8 9" key="1">
    <citation type="submission" date="2024-06" db="EMBL/GenBank/DDBJ databases">
        <title>Sorghum-associated microbial communities from plants grown in Nebraska, USA.</title>
        <authorList>
            <person name="Schachtman D."/>
        </authorList>
    </citation>
    <scope>NUCLEOTIDE SEQUENCE [LARGE SCALE GENOMIC DNA]</scope>
    <source>
        <strain evidence="8 9">3207</strain>
    </source>
</reference>
<dbReference type="InterPro" id="IPR036217">
    <property type="entry name" value="MethylDNA_cys_MeTrfase_DNAb"/>
</dbReference>
<dbReference type="PANTHER" id="PTHR10815">
    <property type="entry name" value="METHYLATED-DNA--PROTEIN-CYSTEINE METHYLTRANSFERASE"/>
    <property type="match status" value="1"/>
</dbReference>
<evidence type="ECO:0000313" key="8">
    <source>
        <dbReference type="EMBL" id="MET4633387.1"/>
    </source>
</evidence>
<evidence type="ECO:0000313" key="9">
    <source>
        <dbReference type="Proteomes" id="UP001549321"/>
    </source>
</evidence>
<dbReference type="SUPFAM" id="SSF53155">
    <property type="entry name" value="Methylated DNA-protein cysteine methyltransferase domain"/>
    <property type="match status" value="1"/>
</dbReference>
<dbReference type="InterPro" id="IPR036388">
    <property type="entry name" value="WH-like_DNA-bd_sf"/>
</dbReference>
<name>A0ABV2QWJ1_9HYPH</name>
<dbReference type="PROSITE" id="PS00374">
    <property type="entry name" value="MGMT"/>
    <property type="match status" value="1"/>
</dbReference>
<comment type="catalytic activity">
    <reaction evidence="6">
        <text>a 6-O-methyl-2'-deoxyguanosine in DNA + L-cysteinyl-[protein] = S-methyl-L-cysteinyl-[protein] + a 2'-deoxyguanosine in DNA</text>
        <dbReference type="Rhea" id="RHEA:24000"/>
        <dbReference type="Rhea" id="RHEA-COMP:10131"/>
        <dbReference type="Rhea" id="RHEA-COMP:10132"/>
        <dbReference type="Rhea" id="RHEA-COMP:11367"/>
        <dbReference type="Rhea" id="RHEA-COMP:11368"/>
        <dbReference type="ChEBI" id="CHEBI:29950"/>
        <dbReference type="ChEBI" id="CHEBI:82612"/>
        <dbReference type="ChEBI" id="CHEBI:85445"/>
        <dbReference type="ChEBI" id="CHEBI:85448"/>
        <dbReference type="EC" id="2.1.1.63"/>
    </reaction>
</comment>
<evidence type="ECO:0000256" key="1">
    <source>
        <dbReference type="ARBA" id="ARBA00001286"/>
    </source>
</evidence>
<feature type="domain" description="Methylated-DNA-[protein]-cysteine S-methyltransferase DNA binding" evidence="7">
    <location>
        <begin position="106"/>
        <end position="185"/>
    </location>
</feature>
<evidence type="ECO:0000256" key="5">
    <source>
        <dbReference type="ARBA" id="ARBA00023204"/>
    </source>
</evidence>
<dbReference type="EC" id="2.1.1.63" evidence="8"/>
<protein>
    <submittedName>
        <fullName evidence="8">Methylated-DNA-[protein]-cysteine S-methyltransferase</fullName>
        <ecNumber evidence="8">2.1.1.63</ecNumber>
    </submittedName>
</protein>
<dbReference type="NCBIfam" id="TIGR00589">
    <property type="entry name" value="ogt"/>
    <property type="match status" value="1"/>
</dbReference>
<keyword evidence="5" id="KW-0234">DNA repair</keyword>